<feature type="region of interest" description="Disordered" evidence="3">
    <location>
        <begin position="348"/>
        <end position="377"/>
    </location>
</feature>
<keyword evidence="2" id="KW-0175">Coiled coil</keyword>
<dbReference type="Gene3D" id="1.25.40.20">
    <property type="entry name" value="Ankyrin repeat-containing domain"/>
    <property type="match status" value="1"/>
</dbReference>
<dbReference type="PANTHER" id="PTHR46573">
    <property type="entry name" value="WD REPEAT, SAM AND U-BOX DOMAIN-CONTAINING PROTEIN 1"/>
    <property type="match status" value="1"/>
</dbReference>
<dbReference type="Proteomes" id="UP001363151">
    <property type="component" value="Unassembled WGS sequence"/>
</dbReference>
<dbReference type="SMART" id="SM00248">
    <property type="entry name" value="ANK"/>
    <property type="match status" value="3"/>
</dbReference>
<dbReference type="PANTHER" id="PTHR46573:SF1">
    <property type="entry name" value="WD REPEAT, SAM AND U-BOX DOMAIN-CONTAINING PROTEIN 1"/>
    <property type="match status" value="1"/>
</dbReference>
<evidence type="ECO:0000259" key="6">
    <source>
        <dbReference type="PROSITE" id="PS51857"/>
    </source>
</evidence>
<keyword evidence="1" id="KW-0040">ANK repeat</keyword>
<feature type="repeat" description="ANK" evidence="1">
    <location>
        <begin position="51"/>
        <end position="83"/>
    </location>
</feature>
<dbReference type="PROSITE" id="PS50297">
    <property type="entry name" value="ANK_REP_REGION"/>
    <property type="match status" value="2"/>
</dbReference>
<dbReference type="PROSITE" id="PS50088">
    <property type="entry name" value="ANK_REPEAT"/>
    <property type="match status" value="2"/>
</dbReference>
<sequence>MGQGPVGYALPGGAGGAIDDQAVSLLYMACVLGSEPQARRALDNGADVNNPGLSPLHVAAWYGYTDVALTLVQRGATLWRRTEKRFTALMLAAMNNHTDSVKMLLQNGAEVVPRDVHDLSVTRKKVAKDVLDILHEAAGMNLPRKETKRRRRAAKPVPPKETTRPRPATEPVPGDVRHRSGNILVEYVAHFVIVVLFGIIAFAFVSIGHFYLVATVLFTPLLVVAGFVAGYGALISFVLVVGGSCQVALWRGDRGAARRGARAARRPRPRKVKVAPEASEPEPAPPTRAEAARAEESEGAEEVDPTVRALLASLGLSSFEATFAEHLIDADALPLMTVEDLRRARASARPRPAARPAPAAAPVAAAPAPPVADAGDARRTGVCQSYVPMKKYGFIKPDEAGGSDIFVHANDIREGAVISEGDLVEYGVAPYKDRAPAPAPARASRAAAGRRPAGARARAEPEPEPESPAPEPAPEPEPPVPEPAQEPEPPAPEPEFSAPAAEPPAPEPEFSAIHAARMAHSKLAVDEVMDDAARHQAALEAELADHRAELERLRIRRDEVPERLTCPLTLELMKQPVIACDGHTYERCAIQQWLERAKTSPVTNERLRTPDLIPNHAMKAMIAEFLDHSRTTL</sequence>
<dbReference type="PROSITE" id="PS51857">
    <property type="entry name" value="CSD_2"/>
    <property type="match status" value="1"/>
</dbReference>
<dbReference type="Pfam" id="PF00313">
    <property type="entry name" value="CSD"/>
    <property type="match status" value="1"/>
</dbReference>
<feature type="transmembrane region" description="Helical" evidence="4">
    <location>
        <begin position="217"/>
        <end position="250"/>
    </location>
</feature>
<dbReference type="SUPFAM" id="SSF50249">
    <property type="entry name" value="Nucleic acid-binding proteins"/>
    <property type="match status" value="1"/>
</dbReference>
<dbReference type="SUPFAM" id="SSF48403">
    <property type="entry name" value="Ankyrin repeat"/>
    <property type="match status" value="1"/>
</dbReference>
<keyword evidence="4" id="KW-0472">Membrane</keyword>
<protein>
    <recommendedName>
        <fullName evidence="9">U-box domain-containing protein</fullName>
    </recommendedName>
</protein>
<feature type="repeat" description="ANK" evidence="1">
    <location>
        <begin position="84"/>
        <end position="116"/>
    </location>
</feature>
<dbReference type="Pfam" id="PF00536">
    <property type="entry name" value="SAM_1"/>
    <property type="match status" value="1"/>
</dbReference>
<dbReference type="InterPro" id="IPR001660">
    <property type="entry name" value="SAM"/>
</dbReference>
<feature type="compositionally biased region" description="Low complexity" evidence="3">
    <location>
        <begin position="440"/>
        <end position="456"/>
    </location>
</feature>
<dbReference type="InterPro" id="IPR003613">
    <property type="entry name" value="Ubox_domain"/>
</dbReference>
<reference evidence="7 8" key="1">
    <citation type="submission" date="2024-03" db="EMBL/GenBank/DDBJ databases">
        <title>Aureococcus anophagefferens CCMP1851 and Kratosvirus quantuckense: Draft genome of a second virus-susceptible host strain in the model system.</title>
        <authorList>
            <person name="Chase E."/>
            <person name="Truchon A.R."/>
            <person name="Schepens W."/>
            <person name="Wilhelm S.W."/>
        </authorList>
    </citation>
    <scope>NUCLEOTIDE SEQUENCE [LARGE SCALE GENOMIC DNA]</scope>
    <source>
        <strain evidence="7 8">CCMP1851</strain>
    </source>
</reference>
<keyword evidence="4" id="KW-0812">Transmembrane</keyword>
<evidence type="ECO:0000256" key="4">
    <source>
        <dbReference type="SAM" id="Phobius"/>
    </source>
</evidence>
<dbReference type="InterPro" id="IPR002059">
    <property type="entry name" value="CSP_DNA-bd"/>
</dbReference>
<feature type="region of interest" description="Disordered" evidence="3">
    <location>
        <begin position="259"/>
        <end position="304"/>
    </location>
</feature>
<feature type="compositionally biased region" description="Basic residues" evidence="3">
    <location>
        <begin position="259"/>
        <end position="273"/>
    </location>
</feature>
<evidence type="ECO:0008006" key="9">
    <source>
        <dbReference type="Google" id="ProtNLM"/>
    </source>
</evidence>
<dbReference type="Pfam" id="PF13637">
    <property type="entry name" value="Ank_4"/>
    <property type="match status" value="1"/>
</dbReference>
<feature type="domain" description="CSD" evidence="6">
    <location>
        <begin position="378"/>
        <end position="448"/>
    </location>
</feature>
<feature type="compositionally biased region" description="Pro residues" evidence="3">
    <location>
        <begin position="466"/>
        <end position="493"/>
    </location>
</feature>
<feature type="domain" description="U-box" evidence="5">
    <location>
        <begin position="559"/>
        <end position="632"/>
    </location>
</feature>
<dbReference type="Gene3D" id="3.30.40.10">
    <property type="entry name" value="Zinc/RING finger domain, C3HC4 (zinc finger)"/>
    <property type="match status" value="1"/>
</dbReference>
<evidence type="ECO:0000256" key="3">
    <source>
        <dbReference type="SAM" id="MobiDB-lite"/>
    </source>
</evidence>
<dbReference type="CDD" id="cd09487">
    <property type="entry name" value="SAM_superfamily"/>
    <property type="match status" value="1"/>
</dbReference>
<organism evidence="7 8">
    <name type="scientific">Aureococcus anophagefferens</name>
    <name type="common">Harmful bloom alga</name>
    <dbReference type="NCBI Taxonomy" id="44056"/>
    <lineage>
        <taxon>Eukaryota</taxon>
        <taxon>Sar</taxon>
        <taxon>Stramenopiles</taxon>
        <taxon>Ochrophyta</taxon>
        <taxon>Pelagophyceae</taxon>
        <taxon>Pelagomonadales</taxon>
        <taxon>Pelagomonadaceae</taxon>
        <taxon>Aureococcus</taxon>
    </lineage>
</organism>
<gene>
    <name evidence="7" type="ORF">SO694_00049282</name>
</gene>
<keyword evidence="8" id="KW-1185">Reference proteome</keyword>
<feature type="region of interest" description="Disordered" evidence="3">
    <location>
        <begin position="432"/>
        <end position="507"/>
    </location>
</feature>
<dbReference type="EMBL" id="JBBJCI010000078">
    <property type="protein sequence ID" value="KAK7249485.1"/>
    <property type="molecule type" value="Genomic_DNA"/>
</dbReference>
<dbReference type="InterPro" id="IPR002110">
    <property type="entry name" value="Ankyrin_rpt"/>
</dbReference>
<dbReference type="InterPro" id="IPR052085">
    <property type="entry name" value="WD-SAM-U-box"/>
</dbReference>
<dbReference type="PROSITE" id="PS51698">
    <property type="entry name" value="U_BOX"/>
    <property type="match status" value="1"/>
</dbReference>
<evidence type="ECO:0000256" key="1">
    <source>
        <dbReference type="PROSITE-ProRule" id="PRU00023"/>
    </source>
</evidence>
<dbReference type="Gene3D" id="1.10.150.50">
    <property type="entry name" value="Transcription Factor, Ets-1"/>
    <property type="match status" value="1"/>
</dbReference>
<dbReference type="InterPro" id="IPR012340">
    <property type="entry name" value="NA-bd_OB-fold"/>
</dbReference>
<dbReference type="InterPro" id="IPR013761">
    <property type="entry name" value="SAM/pointed_sf"/>
</dbReference>
<feature type="compositionally biased region" description="Low complexity" evidence="3">
    <location>
        <begin position="348"/>
        <end position="374"/>
    </location>
</feature>
<evidence type="ECO:0000256" key="2">
    <source>
        <dbReference type="SAM" id="Coils"/>
    </source>
</evidence>
<feature type="region of interest" description="Disordered" evidence="3">
    <location>
        <begin position="144"/>
        <end position="175"/>
    </location>
</feature>
<accession>A0ABR1G8B9</accession>
<dbReference type="SUPFAM" id="SSF57850">
    <property type="entry name" value="RING/U-box"/>
    <property type="match status" value="1"/>
</dbReference>
<name>A0ABR1G8B9_AURAN</name>
<dbReference type="InterPro" id="IPR013083">
    <property type="entry name" value="Znf_RING/FYVE/PHD"/>
</dbReference>
<feature type="coiled-coil region" evidence="2">
    <location>
        <begin position="529"/>
        <end position="556"/>
    </location>
</feature>
<evidence type="ECO:0000313" key="7">
    <source>
        <dbReference type="EMBL" id="KAK7249485.1"/>
    </source>
</evidence>
<dbReference type="InterPro" id="IPR036770">
    <property type="entry name" value="Ankyrin_rpt-contain_sf"/>
</dbReference>
<feature type="transmembrane region" description="Helical" evidence="4">
    <location>
        <begin position="187"/>
        <end position="211"/>
    </location>
</feature>
<dbReference type="Gene3D" id="2.40.50.140">
    <property type="entry name" value="Nucleic acid-binding proteins"/>
    <property type="match status" value="1"/>
</dbReference>
<dbReference type="SMART" id="SM00504">
    <property type="entry name" value="Ubox"/>
    <property type="match status" value="1"/>
</dbReference>
<dbReference type="Pfam" id="PF04564">
    <property type="entry name" value="U-box"/>
    <property type="match status" value="1"/>
</dbReference>
<evidence type="ECO:0000313" key="8">
    <source>
        <dbReference type="Proteomes" id="UP001363151"/>
    </source>
</evidence>
<dbReference type="CDD" id="cd16655">
    <property type="entry name" value="RING-Ubox_WDSUB1-like"/>
    <property type="match status" value="1"/>
</dbReference>
<proteinExistence type="predicted"/>
<comment type="caution">
    <text evidence="7">The sequence shown here is derived from an EMBL/GenBank/DDBJ whole genome shotgun (WGS) entry which is preliminary data.</text>
</comment>
<evidence type="ECO:0000259" key="5">
    <source>
        <dbReference type="PROSITE" id="PS51698"/>
    </source>
</evidence>
<dbReference type="Pfam" id="PF00023">
    <property type="entry name" value="Ank"/>
    <property type="match status" value="1"/>
</dbReference>
<keyword evidence="4" id="KW-1133">Transmembrane helix</keyword>